<dbReference type="GO" id="GO:0045926">
    <property type="term" value="P:negative regulation of growth"/>
    <property type="evidence" value="ECO:0007669"/>
    <property type="project" value="UniProtKB-ARBA"/>
</dbReference>
<evidence type="ECO:0000256" key="6">
    <source>
        <dbReference type="HAMAP-Rule" id="MF_00265"/>
    </source>
</evidence>
<dbReference type="Proteomes" id="UP000612899">
    <property type="component" value="Unassembled WGS sequence"/>
</dbReference>
<comment type="cofactor">
    <cofactor evidence="6">
        <name>Mg(2+)</name>
        <dbReference type="ChEBI" id="CHEBI:18420"/>
    </cofactor>
</comment>
<dbReference type="InterPro" id="IPR002716">
    <property type="entry name" value="PIN_dom"/>
</dbReference>
<evidence type="ECO:0000313" key="8">
    <source>
        <dbReference type="EMBL" id="GIH04427.1"/>
    </source>
</evidence>
<sequence length="140" mass="15698">MRLHDVNVLIYAHRPESQGHEAYRQLIADDISSEQSYAVSDVVINGFLRIATDRRIYRTPTPLSLALAFAEQMRHQPTAVTVAPGPRHWSIVTRLCHEIGATGRDFPDVFLAALAIEHGCEFVTADKGFKRFRGLKVAEV</sequence>
<dbReference type="RefSeq" id="WP_203908303.1">
    <property type="nucleotide sequence ID" value="NZ_BONY01000012.1"/>
</dbReference>
<dbReference type="GO" id="GO:0016788">
    <property type="term" value="F:hydrolase activity, acting on ester bonds"/>
    <property type="evidence" value="ECO:0007669"/>
    <property type="project" value="InterPro"/>
</dbReference>
<evidence type="ECO:0000259" key="7">
    <source>
        <dbReference type="Pfam" id="PF01850"/>
    </source>
</evidence>
<dbReference type="CDD" id="cd18678">
    <property type="entry name" value="PIN_MtVapC25_VapC33-like"/>
    <property type="match status" value="1"/>
</dbReference>
<dbReference type="Pfam" id="PF01850">
    <property type="entry name" value="PIN"/>
    <property type="match status" value="1"/>
</dbReference>
<keyword evidence="9" id="KW-1185">Reference proteome</keyword>
<proteinExistence type="inferred from homology"/>
<feature type="binding site" evidence="6">
    <location>
        <position position="108"/>
    </location>
    <ligand>
        <name>Mg(2+)</name>
        <dbReference type="ChEBI" id="CHEBI:18420"/>
    </ligand>
</feature>
<dbReference type="EMBL" id="BONY01000012">
    <property type="protein sequence ID" value="GIH04427.1"/>
    <property type="molecule type" value="Genomic_DNA"/>
</dbReference>
<dbReference type="HAMAP" id="MF_00265">
    <property type="entry name" value="VapC_Nob1"/>
    <property type="match status" value="1"/>
</dbReference>
<dbReference type="InterPro" id="IPR022907">
    <property type="entry name" value="VapC_family"/>
</dbReference>
<evidence type="ECO:0000256" key="2">
    <source>
        <dbReference type="ARBA" id="ARBA00022722"/>
    </source>
</evidence>
<evidence type="ECO:0000256" key="4">
    <source>
        <dbReference type="ARBA" id="ARBA00022801"/>
    </source>
</evidence>
<keyword evidence="2 6" id="KW-0540">Nuclease</keyword>
<comment type="function">
    <text evidence="6">Toxic component of a toxin-antitoxin (TA) system. An RNase.</text>
</comment>
<keyword evidence="4 6" id="KW-0378">Hydrolase</keyword>
<feature type="domain" description="PIN" evidence="7">
    <location>
        <begin position="5"/>
        <end position="133"/>
    </location>
</feature>
<evidence type="ECO:0000256" key="5">
    <source>
        <dbReference type="ARBA" id="ARBA00022842"/>
    </source>
</evidence>
<dbReference type="AlphaFoldDB" id="A0A8J3Q6S4"/>
<dbReference type="InterPro" id="IPR006226">
    <property type="entry name" value="Mtu_PIN"/>
</dbReference>
<accession>A0A8J3Q6S4</accession>
<comment type="similarity">
    <text evidence="6">Belongs to the PINc/VapC protein family.</text>
</comment>
<dbReference type="Gene3D" id="3.40.50.1010">
    <property type="entry name" value="5'-nuclease"/>
    <property type="match status" value="1"/>
</dbReference>
<organism evidence="8 9">
    <name type="scientific">Rhizocola hellebori</name>
    <dbReference type="NCBI Taxonomy" id="1392758"/>
    <lineage>
        <taxon>Bacteria</taxon>
        <taxon>Bacillati</taxon>
        <taxon>Actinomycetota</taxon>
        <taxon>Actinomycetes</taxon>
        <taxon>Micromonosporales</taxon>
        <taxon>Micromonosporaceae</taxon>
        <taxon>Rhizocola</taxon>
    </lineage>
</organism>
<keyword evidence="6" id="KW-0800">Toxin</keyword>
<evidence type="ECO:0000313" key="9">
    <source>
        <dbReference type="Proteomes" id="UP000612899"/>
    </source>
</evidence>
<dbReference type="NCBIfam" id="TIGR00028">
    <property type="entry name" value="Mtu_PIN_fam"/>
    <property type="match status" value="1"/>
</dbReference>
<keyword evidence="3 6" id="KW-0479">Metal-binding</keyword>
<dbReference type="GO" id="GO:0000287">
    <property type="term" value="F:magnesium ion binding"/>
    <property type="evidence" value="ECO:0007669"/>
    <property type="project" value="UniProtKB-UniRule"/>
</dbReference>
<dbReference type="GO" id="GO:0090729">
    <property type="term" value="F:toxin activity"/>
    <property type="evidence" value="ECO:0007669"/>
    <property type="project" value="UniProtKB-KW"/>
</dbReference>
<evidence type="ECO:0000256" key="1">
    <source>
        <dbReference type="ARBA" id="ARBA00022649"/>
    </source>
</evidence>
<feature type="binding site" evidence="6">
    <location>
        <position position="5"/>
    </location>
    <ligand>
        <name>Mg(2+)</name>
        <dbReference type="ChEBI" id="CHEBI:18420"/>
    </ligand>
</feature>
<comment type="caution">
    <text evidence="8">The sequence shown here is derived from an EMBL/GenBank/DDBJ whole genome shotgun (WGS) entry which is preliminary data.</text>
</comment>
<protein>
    <recommendedName>
        <fullName evidence="6">Ribonuclease VapC</fullName>
        <shortName evidence="6">RNase VapC</shortName>
        <ecNumber evidence="6">3.1.-.-</ecNumber>
    </recommendedName>
    <alternativeName>
        <fullName evidence="6">Toxin VapC</fullName>
    </alternativeName>
</protein>
<dbReference type="EC" id="3.1.-.-" evidence="6"/>
<dbReference type="SUPFAM" id="SSF88723">
    <property type="entry name" value="PIN domain-like"/>
    <property type="match status" value="1"/>
</dbReference>
<name>A0A8J3Q6S4_9ACTN</name>
<reference evidence="8" key="1">
    <citation type="submission" date="2021-01" db="EMBL/GenBank/DDBJ databases">
        <title>Whole genome shotgun sequence of Rhizocola hellebori NBRC 109834.</title>
        <authorList>
            <person name="Komaki H."/>
            <person name="Tamura T."/>
        </authorList>
    </citation>
    <scope>NUCLEOTIDE SEQUENCE</scope>
    <source>
        <strain evidence="8">NBRC 109834</strain>
    </source>
</reference>
<dbReference type="GO" id="GO:0004540">
    <property type="term" value="F:RNA nuclease activity"/>
    <property type="evidence" value="ECO:0007669"/>
    <property type="project" value="InterPro"/>
</dbReference>
<keyword evidence="1 6" id="KW-1277">Toxin-antitoxin system</keyword>
<evidence type="ECO:0000256" key="3">
    <source>
        <dbReference type="ARBA" id="ARBA00022723"/>
    </source>
</evidence>
<dbReference type="InterPro" id="IPR029060">
    <property type="entry name" value="PIN-like_dom_sf"/>
</dbReference>
<gene>
    <name evidence="8" type="primary">vapc25</name>
    <name evidence="6" type="synonym">vapC</name>
    <name evidence="8" type="ORF">Rhe02_24940</name>
</gene>
<keyword evidence="5 6" id="KW-0460">Magnesium</keyword>